<dbReference type="EMBL" id="BOOR01000025">
    <property type="protein sequence ID" value="GII55255.1"/>
    <property type="molecule type" value="Genomic_DNA"/>
</dbReference>
<gene>
    <name evidence="1" type="ORF">Pth03_36440</name>
</gene>
<protein>
    <submittedName>
        <fullName evidence="1">Uncharacterized protein</fullName>
    </submittedName>
</protein>
<comment type="caution">
    <text evidence="1">The sequence shown here is derived from an EMBL/GenBank/DDBJ whole genome shotgun (WGS) entry which is preliminary data.</text>
</comment>
<dbReference type="AlphaFoldDB" id="A0A8J3V325"/>
<organism evidence="1 2">
    <name type="scientific">Planotetraspora thailandica</name>
    <dbReference type="NCBI Taxonomy" id="487172"/>
    <lineage>
        <taxon>Bacteria</taxon>
        <taxon>Bacillati</taxon>
        <taxon>Actinomycetota</taxon>
        <taxon>Actinomycetes</taxon>
        <taxon>Streptosporangiales</taxon>
        <taxon>Streptosporangiaceae</taxon>
        <taxon>Planotetraspora</taxon>
    </lineage>
</organism>
<proteinExistence type="predicted"/>
<keyword evidence="2" id="KW-1185">Reference proteome</keyword>
<dbReference type="Proteomes" id="UP000605992">
    <property type="component" value="Unassembled WGS sequence"/>
</dbReference>
<reference evidence="1" key="1">
    <citation type="submission" date="2021-01" db="EMBL/GenBank/DDBJ databases">
        <title>Whole genome shotgun sequence of Planotetraspora thailandica NBRC 104271.</title>
        <authorList>
            <person name="Komaki H."/>
            <person name="Tamura T."/>
        </authorList>
    </citation>
    <scope>NUCLEOTIDE SEQUENCE</scope>
    <source>
        <strain evidence="1">NBRC 104271</strain>
    </source>
</reference>
<name>A0A8J3V325_9ACTN</name>
<evidence type="ECO:0000313" key="2">
    <source>
        <dbReference type="Proteomes" id="UP000605992"/>
    </source>
</evidence>
<accession>A0A8J3V325</accession>
<sequence length="72" mass="7581">MRVVALLEAQVVVDADACEHGEFFTPQADGPATPKVGQTDVFGTHQLASRAEILPDVAAGIHGNDDTYAQAF</sequence>
<evidence type="ECO:0000313" key="1">
    <source>
        <dbReference type="EMBL" id="GII55255.1"/>
    </source>
</evidence>